<dbReference type="RefSeq" id="WP_266262005.1">
    <property type="nucleotide sequence ID" value="NZ_JAMXWF010000067.1"/>
</dbReference>
<accession>A0AAP5BNJ0</accession>
<gene>
    <name evidence="5" type="ORF">NIE36_42190</name>
    <name evidence="4" type="ORF">OSB80_42300</name>
</gene>
<dbReference type="InterPro" id="IPR029044">
    <property type="entry name" value="Nucleotide-diphossugar_trans"/>
</dbReference>
<dbReference type="GO" id="GO:0016757">
    <property type="term" value="F:glycosyltransferase activity"/>
    <property type="evidence" value="ECO:0007669"/>
    <property type="project" value="UniProtKB-KW"/>
</dbReference>
<protein>
    <submittedName>
        <fullName evidence="5">Glycosyltransferase family 2 protein</fullName>
    </submittedName>
</protein>
<proteinExistence type="inferred from homology"/>
<dbReference type="EMBL" id="JAMXWF010000067">
    <property type="protein sequence ID" value="MDQ6413740.1"/>
    <property type="molecule type" value="Genomic_DNA"/>
</dbReference>
<keyword evidence="6" id="KW-1185">Reference proteome</keyword>
<dbReference type="Proteomes" id="UP001242288">
    <property type="component" value="Unassembled WGS sequence"/>
</dbReference>
<dbReference type="EMBL" id="JAPKHW010000067">
    <property type="protein sequence ID" value="MCX4151930.1"/>
    <property type="molecule type" value="Genomic_DNA"/>
</dbReference>
<dbReference type="PANTHER" id="PTHR43179">
    <property type="entry name" value="RHAMNOSYLTRANSFERASE WBBL"/>
    <property type="match status" value="1"/>
</dbReference>
<dbReference type="AlphaFoldDB" id="A0AAP5BNJ0"/>
<evidence type="ECO:0000313" key="7">
    <source>
        <dbReference type="Proteomes" id="UP001242288"/>
    </source>
</evidence>
<sequence>MPVHDTTITGPASLRIQSVLYNNSQQHIDTALESIGRAADLAIGSGVLSSVEIAFGDCSPEPVFTSAEIASRLEKLMPQGVWRIQYTFFDGNLGSAAGQNRLLADLGADLVLILNPDTVVAPNIFGELVRPMRKPGVGIVEARQIPIEHPKDYDPVTGETSWAATACALVSAAVAKEVSGFDSESFFLYCDDVDFSWRVRLAGYKVVFQPSAALFHDKRLSTAGKWIVGGAEEYYSAEAAMILAHKYSNRGLAERIERQLLAHGSDAEKKAALKYRELRDANKLPDQIDPGHRVAQFTDGYYAKHRF</sequence>
<dbReference type="PANTHER" id="PTHR43179:SF12">
    <property type="entry name" value="GALACTOFURANOSYLTRANSFERASE GLFT2"/>
    <property type="match status" value="1"/>
</dbReference>
<comment type="caution">
    <text evidence="5">The sequence shown here is derived from an EMBL/GenBank/DDBJ whole genome shotgun (WGS) entry which is preliminary data.</text>
</comment>
<organism evidence="5 7">
    <name type="scientific">Paraburkholderia madseniana</name>
    <dbReference type="NCBI Taxonomy" id="2599607"/>
    <lineage>
        <taxon>Bacteria</taxon>
        <taxon>Pseudomonadati</taxon>
        <taxon>Pseudomonadota</taxon>
        <taxon>Betaproteobacteria</taxon>
        <taxon>Burkholderiales</taxon>
        <taxon>Burkholderiaceae</taxon>
        <taxon>Paraburkholderia</taxon>
    </lineage>
</organism>
<keyword evidence="3" id="KW-0808">Transferase</keyword>
<keyword evidence="2" id="KW-0328">Glycosyltransferase</keyword>
<dbReference type="Proteomes" id="UP001209412">
    <property type="component" value="Unassembled WGS sequence"/>
</dbReference>
<name>A0AAP5BNJ0_9BURK</name>
<evidence type="ECO:0000256" key="2">
    <source>
        <dbReference type="ARBA" id="ARBA00022676"/>
    </source>
</evidence>
<evidence type="ECO:0000313" key="4">
    <source>
        <dbReference type="EMBL" id="MCX4151930.1"/>
    </source>
</evidence>
<dbReference type="Gene3D" id="3.90.550.10">
    <property type="entry name" value="Spore Coat Polysaccharide Biosynthesis Protein SpsA, Chain A"/>
    <property type="match status" value="1"/>
</dbReference>
<evidence type="ECO:0000313" key="5">
    <source>
        <dbReference type="EMBL" id="MDQ6413740.1"/>
    </source>
</evidence>
<comment type="similarity">
    <text evidence="1">Belongs to the glycosyltransferase 2 family.</text>
</comment>
<evidence type="ECO:0000256" key="1">
    <source>
        <dbReference type="ARBA" id="ARBA00006739"/>
    </source>
</evidence>
<dbReference type="SUPFAM" id="SSF53448">
    <property type="entry name" value="Nucleotide-diphospho-sugar transferases"/>
    <property type="match status" value="1"/>
</dbReference>
<reference evidence="5" key="1">
    <citation type="submission" date="2022-06" db="EMBL/GenBank/DDBJ databases">
        <title>PHB producers.</title>
        <authorList>
            <person name="Besaury L."/>
        </authorList>
    </citation>
    <scope>NUCLEOTIDE SEQUENCE</scope>
    <source>
        <strain evidence="5 6">SEWS6</strain>
    </source>
</reference>
<evidence type="ECO:0000313" key="6">
    <source>
        <dbReference type="Proteomes" id="UP001209412"/>
    </source>
</evidence>
<evidence type="ECO:0000256" key="3">
    <source>
        <dbReference type="ARBA" id="ARBA00022679"/>
    </source>
</evidence>